<evidence type="ECO:0000256" key="9">
    <source>
        <dbReference type="ARBA" id="ARBA00023012"/>
    </source>
</evidence>
<keyword evidence="4" id="KW-0597">Phosphoprotein</keyword>
<dbReference type="RefSeq" id="WP_130610921.1">
    <property type="nucleotide sequence ID" value="NZ_AP019400.1"/>
</dbReference>
<keyword evidence="6" id="KW-0547">Nucleotide-binding</keyword>
<dbReference type="Gene3D" id="3.30.565.10">
    <property type="entry name" value="Histidine kinase-like ATPase, C-terminal domain"/>
    <property type="match status" value="1"/>
</dbReference>
<dbReference type="InterPro" id="IPR003594">
    <property type="entry name" value="HATPase_dom"/>
</dbReference>
<dbReference type="PROSITE" id="PS50109">
    <property type="entry name" value="HIS_KIN"/>
    <property type="match status" value="1"/>
</dbReference>
<dbReference type="SUPFAM" id="SSF47384">
    <property type="entry name" value="Homodimeric domain of signal transducing histidine kinase"/>
    <property type="match status" value="1"/>
</dbReference>
<dbReference type="CDD" id="cd00075">
    <property type="entry name" value="HATPase"/>
    <property type="match status" value="1"/>
</dbReference>
<organism evidence="12 13">
    <name type="scientific">Cohnella abietis</name>
    <dbReference type="NCBI Taxonomy" id="2507935"/>
    <lineage>
        <taxon>Bacteria</taxon>
        <taxon>Bacillati</taxon>
        <taxon>Bacillota</taxon>
        <taxon>Bacilli</taxon>
        <taxon>Bacillales</taxon>
        <taxon>Paenibacillaceae</taxon>
        <taxon>Cohnella</taxon>
    </lineage>
</organism>
<dbReference type="AlphaFoldDB" id="A0A3T1D7P8"/>
<evidence type="ECO:0000256" key="2">
    <source>
        <dbReference type="ARBA" id="ARBA00004370"/>
    </source>
</evidence>
<evidence type="ECO:0000256" key="1">
    <source>
        <dbReference type="ARBA" id="ARBA00000085"/>
    </source>
</evidence>
<keyword evidence="7 12" id="KW-0418">Kinase</keyword>
<dbReference type="CDD" id="cd00082">
    <property type="entry name" value="HisKA"/>
    <property type="match status" value="1"/>
</dbReference>
<evidence type="ECO:0000256" key="7">
    <source>
        <dbReference type="ARBA" id="ARBA00022777"/>
    </source>
</evidence>
<evidence type="ECO:0000313" key="12">
    <source>
        <dbReference type="EMBL" id="BBI34110.1"/>
    </source>
</evidence>
<name>A0A3T1D7P8_9BACL</name>
<dbReference type="GO" id="GO:0005524">
    <property type="term" value="F:ATP binding"/>
    <property type="evidence" value="ECO:0007669"/>
    <property type="project" value="UniProtKB-KW"/>
</dbReference>
<dbReference type="OrthoDB" id="368131at2"/>
<sequence length="589" mass="66042">MNIKRRLTIKFVSQLAIISVVVLLIAALIFTWIQIRFTEINITRDFAKAGLEKVLESSKVDKDGIHFAPSLLEQVKRNNGWLQSLDENGRVETAYNTPKDVPEHYGPSELISYWVGEKPFPYDLALWIQRKNDKLITLVYGVPNLNHLLKQLSEGTFPIVKGQLVLPDSMVGNIKATHAFVQLIDSTGVELASYNKPTSVPSEYTVPELALRTMYSERYGFSMISSPDDQTGGTWFVGKPNASGGESGKKSIIPEEMKVVIMGSVAMLAALLVLFLLLSLWQAHRFGAPMLHMLVWLDSIGHAVYQEPVDRKGILRSRTSTGKWRRRYRVFADVMVSIEKLSAALKREQQTREQTESLREEWIAGITHDLNTPLSSITGYAHLLAEPKYEWSKEEVRKFSTSMLDKSAHMDMLISDLAMTYRLKTGILPPETMEVELNSWLDQALKQAAADPAYGKQRIVFNAAPTNVWAQMYTPWLERVVNNLTANALLHNPSHTILTVSLIADEEGEDITVKFADNGDGMDEVTLNRLFERYYRGTDTASTTNGSGLGMAISKGLIEAMGGRIDVETKLGEGTSILLRFNNLTRQEN</sequence>
<dbReference type="SUPFAM" id="SSF55874">
    <property type="entry name" value="ATPase domain of HSP90 chaperone/DNA topoisomerase II/histidine kinase"/>
    <property type="match status" value="1"/>
</dbReference>
<reference evidence="12 13" key="1">
    <citation type="submission" date="2019-01" db="EMBL/GenBank/DDBJ databases">
        <title>Complete genome sequence of Cohnella hallensis HS21 isolated from Korean fir (Abies koreana) rhizospheric soil.</title>
        <authorList>
            <person name="Jiang L."/>
            <person name="Kang S.W."/>
            <person name="Kim S."/>
            <person name="Jung J."/>
            <person name="Kim C.Y."/>
            <person name="Kim D.H."/>
            <person name="Kim S.W."/>
            <person name="Lee J."/>
        </authorList>
    </citation>
    <scope>NUCLEOTIDE SEQUENCE [LARGE SCALE GENOMIC DNA]</scope>
    <source>
        <strain evidence="12 13">HS21</strain>
    </source>
</reference>
<keyword evidence="10" id="KW-0812">Transmembrane</keyword>
<proteinExistence type="predicted"/>
<evidence type="ECO:0000256" key="6">
    <source>
        <dbReference type="ARBA" id="ARBA00022741"/>
    </source>
</evidence>
<dbReference type="PANTHER" id="PTHR45453">
    <property type="entry name" value="PHOSPHATE REGULON SENSOR PROTEIN PHOR"/>
    <property type="match status" value="1"/>
</dbReference>
<evidence type="ECO:0000256" key="8">
    <source>
        <dbReference type="ARBA" id="ARBA00022840"/>
    </source>
</evidence>
<dbReference type="InterPro" id="IPR050351">
    <property type="entry name" value="BphY/WalK/GraS-like"/>
</dbReference>
<evidence type="ECO:0000256" key="5">
    <source>
        <dbReference type="ARBA" id="ARBA00022679"/>
    </source>
</evidence>
<evidence type="ECO:0000259" key="11">
    <source>
        <dbReference type="PROSITE" id="PS50109"/>
    </source>
</evidence>
<dbReference type="InterPro" id="IPR036890">
    <property type="entry name" value="HATPase_C_sf"/>
</dbReference>
<dbReference type="SMART" id="SM00387">
    <property type="entry name" value="HATPase_c"/>
    <property type="match status" value="1"/>
</dbReference>
<keyword evidence="10" id="KW-1133">Transmembrane helix</keyword>
<dbReference type="GO" id="GO:0000155">
    <property type="term" value="F:phosphorelay sensor kinase activity"/>
    <property type="evidence" value="ECO:0007669"/>
    <property type="project" value="InterPro"/>
</dbReference>
<dbReference type="InterPro" id="IPR004358">
    <property type="entry name" value="Sig_transdc_His_kin-like_C"/>
</dbReference>
<dbReference type="SMART" id="SM00388">
    <property type="entry name" value="HisKA"/>
    <property type="match status" value="1"/>
</dbReference>
<protein>
    <recommendedName>
        <fullName evidence="3">histidine kinase</fullName>
        <ecNumber evidence="3">2.7.13.3</ecNumber>
    </recommendedName>
</protein>
<dbReference type="Gene3D" id="1.10.287.130">
    <property type="match status" value="1"/>
</dbReference>
<comment type="catalytic activity">
    <reaction evidence="1">
        <text>ATP + protein L-histidine = ADP + protein N-phospho-L-histidine.</text>
        <dbReference type="EC" id="2.7.13.3"/>
    </reaction>
</comment>
<dbReference type="Proteomes" id="UP000289856">
    <property type="component" value="Chromosome"/>
</dbReference>
<dbReference type="InterPro" id="IPR003661">
    <property type="entry name" value="HisK_dim/P_dom"/>
</dbReference>
<evidence type="ECO:0000256" key="3">
    <source>
        <dbReference type="ARBA" id="ARBA00012438"/>
    </source>
</evidence>
<gene>
    <name evidence="12" type="primary">mrsK2_2</name>
    <name evidence="12" type="ORF">KCTCHS21_35090</name>
</gene>
<dbReference type="GO" id="GO:0016036">
    <property type="term" value="P:cellular response to phosphate starvation"/>
    <property type="evidence" value="ECO:0007669"/>
    <property type="project" value="TreeGrafter"/>
</dbReference>
<feature type="transmembrane region" description="Helical" evidence="10">
    <location>
        <begin position="12"/>
        <end position="33"/>
    </location>
</feature>
<accession>A0A3T1D7P8</accession>
<dbReference type="InterPro" id="IPR005467">
    <property type="entry name" value="His_kinase_dom"/>
</dbReference>
<dbReference type="InterPro" id="IPR036097">
    <property type="entry name" value="HisK_dim/P_sf"/>
</dbReference>
<dbReference type="EC" id="2.7.13.3" evidence="3"/>
<keyword evidence="10" id="KW-0472">Membrane</keyword>
<evidence type="ECO:0000313" key="13">
    <source>
        <dbReference type="Proteomes" id="UP000289856"/>
    </source>
</evidence>
<feature type="domain" description="Histidine kinase" evidence="11">
    <location>
        <begin position="365"/>
        <end position="585"/>
    </location>
</feature>
<keyword evidence="9" id="KW-0902">Two-component regulatory system</keyword>
<dbReference type="EMBL" id="AP019400">
    <property type="protein sequence ID" value="BBI34110.1"/>
    <property type="molecule type" value="Genomic_DNA"/>
</dbReference>
<dbReference type="KEGG" id="cohn:KCTCHS21_35090"/>
<evidence type="ECO:0000256" key="10">
    <source>
        <dbReference type="SAM" id="Phobius"/>
    </source>
</evidence>
<dbReference type="PRINTS" id="PR00344">
    <property type="entry name" value="BCTRLSENSOR"/>
</dbReference>
<dbReference type="PANTHER" id="PTHR45453:SF1">
    <property type="entry name" value="PHOSPHATE REGULON SENSOR PROTEIN PHOR"/>
    <property type="match status" value="1"/>
</dbReference>
<evidence type="ECO:0000256" key="4">
    <source>
        <dbReference type="ARBA" id="ARBA00022553"/>
    </source>
</evidence>
<feature type="transmembrane region" description="Helical" evidence="10">
    <location>
        <begin position="259"/>
        <end position="281"/>
    </location>
</feature>
<dbReference type="Pfam" id="PF00512">
    <property type="entry name" value="HisKA"/>
    <property type="match status" value="1"/>
</dbReference>
<comment type="subcellular location">
    <subcellularLocation>
        <location evidence="2">Membrane</location>
    </subcellularLocation>
</comment>
<dbReference type="Pfam" id="PF02518">
    <property type="entry name" value="HATPase_c"/>
    <property type="match status" value="1"/>
</dbReference>
<dbReference type="GO" id="GO:0004721">
    <property type="term" value="F:phosphoprotein phosphatase activity"/>
    <property type="evidence" value="ECO:0007669"/>
    <property type="project" value="TreeGrafter"/>
</dbReference>
<keyword evidence="5" id="KW-0808">Transferase</keyword>
<keyword evidence="13" id="KW-1185">Reference proteome</keyword>
<keyword evidence="8" id="KW-0067">ATP-binding</keyword>
<dbReference type="GO" id="GO:0005886">
    <property type="term" value="C:plasma membrane"/>
    <property type="evidence" value="ECO:0007669"/>
    <property type="project" value="TreeGrafter"/>
</dbReference>